<evidence type="ECO:0000313" key="1">
    <source>
        <dbReference type="EMBL" id="CAG2250581.1"/>
    </source>
</evidence>
<comment type="caution">
    <text evidence="1">The sequence shown here is derived from an EMBL/GenBank/DDBJ whole genome shotgun (WGS) entry which is preliminary data.</text>
</comment>
<dbReference type="Proteomes" id="UP000683360">
    <property type="component" value="Unassembled WGS sequence"/>
</dbReference>
<dbReference type="AlphaFoldDB" id="A0A8S3UYH4"/>
<proteinExistence type="predicted"/>
<keyword evidence="2" id="KW-1185">Reference proteome</keyword>
<gene>
    <name evidence="1" type="ORF">MEDL_62224</name>
</gene>
<evidence type="ECO:0000313" key="2">
    <source>
        <dbReference type="Proteomes" id="UP000683360"/>
    </source>
</evidence>
<accession>A0A8S3UYH4</accession>
<protein>
    <submittedName>
        <fullName evidence="1">Uncharacterized protein</fullName>
    </submittedName>
</protein>
<sequence length="209" mass="24135">MQIKTIQFLQSFLEDPKAGISLILTSYKFDEIITISKIDEVFIERWLVARVTKAAQFHGIRVITLESLYDGYNINHILTKCNLALKKLSPEKDQIGEHRDDSDTRETYSKYLKLSALGDLTHTKLRNATCYLDDGVKEECIKTIKAVTDSEDNFFMQAFSERLKQTLHRDIAEYRDKNIPIMKLTSTRLYTISTFVITIRTGQLTSLNK</sequence>
<organism evidence="1 2">
    <name type="scientific">Mytilus edulis</name>
    <name type="common">Blue mussel</name>
    <dbReference type="NCBI Taxonomy" id="6550"/>
    <lineage>
        <taxon>Eukaryota</taxon>
        <taxon>Metazoa</taxon>
        <taxon>Spiralia</taxon>
        <taxon>Lophotrochozoa</taxon>
        <taxon>Mollusca</taxon>
        <taxon>Bivalvia</taxon>
        <taxon>Autobranchia</taxon>
        <taxon>Pteriomorphia</taxon>
        <taxon>Mytilida</taxon>
        <taxon>Mytiloidea</taxon>
        <taxon>Mytilidae</taxon>
        <taxon>Mytilinae</taxon>
        <taxon>Mytilus</taxon>
    </lineage>
</organism>
<name>A0A8S3UYH4_MYTED</name>
<reference evidence="1" key="1">
    <citation type="submission" date="2021-03" db="EMBL/GenBank/DDBJ databases">
        <authorList>
            <person name="Bekaert M."/>
        </authorList>
    </citation>
    <scope>NUCLEOTIDE SEQUENCE</scope>
</reference>
<dbReference type="EMBL" id="CAJPWZ010003055">
    <property type="protein sequence ID" value="CAG2250581.1"/>
    <property type="molecule type" value="Genomic_DNA"/>
</dbReference>